<dbReference type="SUPFAM" id="SSF53474">
    <property type="entry name" value="alpha/beta-Hydrolases"/>
    <property type="match status" value="1"/>
</dbReference>
<name>A0A8T4J4S5_9ACTN</name>
<evidence type="ECO:0000313" key="2">
    <source>
        <dbReference type="EMBL" id="MBR7678043.1"/>
    </source>
</evidence>
<feature type="non-terminal residue" evidence="2">
    <location>
        <position position="289"/>
    </location>
</feature>
<evidence type="ECO:0000313" key="3">
    <source>
        <dbReference type="Proteomes" id="UP000675554"/>
    </source>
</evidence>
<accession>A0A8T4J4S5</accession>
<dbReference type="AlphaFoldDB" id="A0A8T4J4S5"/>
<dbReference type="Pfam" id="PF00975">
    <property type="entry name" value="Thioesterase"/>
    <property type="match status" value="1"/>
</dbReference>
<dbReference type="InterPro" id="IPR029058">
    <property type="entry name" value="AB_hydrolase_fold"/>
</dbReference>
<gene>
    <name evidence="2" type="ORF">KDA82_34690</name>
</gene>
<proteinExistence type="predicted"/>
<dbReference type="EMBL" id="JAGSMN010001179">
    <property type="protein sequence ID" value="MBR7678043.1"/>
    <property type="molecule type" value="Genomic_DNA"/>
</dbReference>
<evidence type="ECO:0000259" key="1">
    <source>
        <dbReference type="Pfam" id="PF00975"/>
    </source>
</evidence>
<keyword evidence="3" id="KW-1185">Reference proteome</keyword>
<protein>
    <submittedName>
        <fullName evidence="2">Polyketide synthase</fullName>
    </submittedName>
</protein>
<feature type="non-terminal residue" evidence="2">
    <location>
        <position position="1"/>
    </location>
</feature>
<sequence>PGAEQDLLPPGTEVTPDLAERFAEALADRTGALPDPVALLRRPATVEKVAERLRPYLEDTGTGKGTGTGTGTSTGILRPLPGGGARAPLFLAHPAGGTTAVYRPLAQRLGAPGPGRPCVGLERLPELPSVSERAHEYARVIREAEPEGPWTLGGWSYGGLLAQETARLLTEAGGTVRALVLIDTVLPLPAPGLPPLAEARRRFAAFAEYVEATYGHPLPLPYEELALMDDAGQVDLVVKALEQAVDPPAAVLEHQRTSYLDLRSGERHTPHPYGGRTLLLRATQEGASS</sequence>
<reference evidence="2" key="1">
    <citation type="submission" date="2021-04" db="EMBL/GenBank/DDBJ databases">
        <title>Sequencing of actinobacteria type strains.</title>
        <authorList>
            <person name="Nguyen G.-S."/>
            <person name="Wentzel A."/>
        </authorList>
    </citation>
    <scope>NUCLEOTIDE SEQUENCE</scope>
    <source>
        <strain evidence="2">DSM 42095</strain>
    </source>
</reference>
<dbReference type="Proteomes" id="UP000675554">
    <property type="component" value="Unassembled WGS sequence"/>
</dbReference>
<dbReference type="Gene3D" id="3.40.50.1820">
    <property type="entry name" value="alpha/beta hydrolase"/>
    <property type="match status" value="1"/>
</dbReference>
<organism evidence="2 3">
    <name type="scientific">Streptomyces daliensis</name>
    <dbReference type="NCBI Taxonomy" id="299421"/>
    <lineage>
        <taxon>Bacteria</taxon>
        <taxon>Bacillati</taxon>
        <taxon>Actinomycetota</taxon>
        <taxon>Actinomycetes</taxon>
        <taxon>Kitasatosporales</taxon>
        <taxon>Streptomycetaceae</taxon>
        <taxon>Streptomyces</taxon>
    </lineage>
</organism>
<comment type="caution">
    <text evidence="2">The sequence shown here is derived from an EMBL/GenBank/DDBJ whole genome shotgun (WGS) entry which is preliminary data.</text>
</comment>
<feature type="domain" description="Thioesterase" evidence="1">
    <location>
        <begin position="88"/>
        <end position="185"/>
    </location>
</feature>
<dbReference type="InterPro" id="IPR001031">
    <property type="entry name" value="Thioesterase"/>
</dbReference>